<gene>
    <name evidence="3" type="primary">Ccdc178</name>
    <name evidence="3" type="ORF">CALNIC_R07582</name>
</gene>
<feature type="compositionally biased region" description="Polar residues" evidence="2">
    <location>
        <begin position="1"/>
        <end position="12"/>
    </location>
</feature>
<feature type="compositionally biased region" description="Basic and acidic residues" evidence="2">
    <location>
        <begin position="13"/>
        <end position="23"/>
    </location>
</feature>
<evidence type="ECO:0000313" key="3">
    <source>
        <dbReference type="EMBL" id="NWX04770.1"/>
    </source>
</evidence>
<dbReference type="InterPro" id="IPR038826">
    <property type="entry name" value="CCDC178"/>
</dbReference>
<feature type="non-terminal residue" evidence="3">
    <location>
        <position position="246"/>
    </location>
</feature>
<feature type="non-terminal residue" evidence="3">
    <location>
        <position position="1"/>
    </location>
</feature>
<evidence type="ECO:0000256" key="2">
    <source>
        <dbReference type="SAM" id="MobiDB-lite"/>
    </source>
</evidence>
<reference evidence="3 4" key="1">
    <citation type="submission" date="2019-09" db="EMBL/GenBank/DDBJ databases">
        <title>Bird 10,000 Genomes (B10K) Project - Family phase.</title>
        <authorList>
            <person name="Zhang G."/>
        </authorList>
    </citation>
    <scope>NUCLEOTIDE SEQUENCE [LARGE SCALE GENOMIC DNA]</scope>
    <source>
        <strain evidence="3">OUT-0007</strain>
        <tissue evidence="3">Blood</tissue>
    </source>
</reference>
<organism evidence="3 4">
    <name type="scientific">Caloenas nicobarica</name>
    <name type="common">Nicobar pigeon</name>
    <dbReference type="NCBI Taxonomy" id="187106"/>
    <lineage>
        <taxon>Eukaryota</taxon>
        <taxon>Metazoa</taxon>
        <taxon>Chordata</taxon>
        <taxon>Craniata</taxon>
        <taxon>Vertebrata</taxon>
        <taxon>Euteleostomi</taxon>
        <taxon>Archelosauria</taxon>
        <taxon>Archosauria</taxon>
        <taxon>Dinosauria</taxon>
        <taxon>Saurischia</taxon>
        <taxon>Theropoda</taxon>
        <taxon>Coelurosauria</taxon>
        <taxon>Aves</taxon>
        <taxon>Neognathae</taxon>
        <taxon>Neoaves</taxon>
        <taxon>Columbimorphae</taxon>
        <taxon>Columbiformes</taxon>
        <taxon>Columbidae</taxon>
        <taxon>Caloenas</taxon>
    </lineage>
</organism>
<sequence>MFETQSFPCSSKDSNEPSQEKNERIIPRHRSCAFVNTPLPCVNKVIHHIQELELKMEKFFQQYAYVFKEEKTPWITKQVSVESVDDVWLSLSTKLDFKEADVSCEDGETLTLKQETEALLLEVTELIKRLEADREEAEKALELEKKRGKKLAMKIDSMSLWRLQQLPAAVQKEYEMCVQDILELQWHLDCKSCQLRQVQNQILNTETVNRRIQDNIDFMKKYSPLLEKKLNLEEESVKDVLLTYEK</sequence>
<dbReference type="EMBL" id="VZSB01001739">
    <property type="protein sequence ID" value="NWX04770.1"/>
    <property type="molecule type" value="Genomic_DNA"/>
</dbReference>
<accession>A0A7K6T523</accession>
<dbReference type="Proteomes" id="UP000546235">
    <property type="component" value="Unassembled WGS sequence"/>
</dbReference>
<dbReference type="AlphaFoldDB" id="A0A7K6T523"/>
<protein>
    <submittedName>
        <fullName evidence="3">CC178 protein</fullName>
    </submittedName>
</protein>
<dbReference type="PANTHER" id="PTHR35088:SF1">
    <property type="entry name" value="COILED-COIL DOMAIN-CONTAINING PROTEIN 178"/>
    <property type="match status" value="1"/>
</dbReference>
<comment type="caution">
    <text evidence="3">The sequence shown here is derived from an EMBL/GenBank/DDBJ whole genome shotgun (WGS) entry which is preliminary data.</text>
</comment>
<keyword evidence="4" id="KW-1185">Reference proteome</keyword>
<evidence type="ECO:0000256" key="1">
    <source>
        <dbReference type="SAM" id="Coils"/>
    </source>
</evidence>
<name>A0A7K6T523_CALNI</name>
<feature type="region of interest" description="Disordered" evidence="2">
    <location>
        <begin position="1"/>
        <end position="23"/>
    </location>
</feature>
<evidence type="ECO:0000313" key="4">
    <source>
        <dbReference type="Proteomes" id="UP000546235"/>
    </source>
</evidence>
<keyword evidence="1" id="KW-0175">Coiled coil</keyword>
<dbReference type="PANTHER" id="PTHR35088">
    <property type="entry name" value="COILED-COIL DOMAIN-CONTAINING PROTEIN 178"/>
    <property type="match status" value="1"/>
</dbReference>
<proteinExistence type="predicted"/>
<feature type="coiled-coil region" evidence="1">
    <location>
        <begin position="113"/>
        <end position="147"/>
    </location>
</feature>